<evidence type="ECO:0000256" key="1">
    <source>
        <dbReference type="SAM" id="MobiDB-lite"/>
    </source>
</evidence>
<organism evidence="3 4">
    <name type="scientific">Streptomyces polygonati</name>
    <dbReference type="NCBI Taxonomy" id="1617087"/>
    <lineage>
        <taxon>Bacteria</taxon>
        <taxon>Bacillati</taxon>
        <taxon>Actinomycetota</taxon>
        <taxon>Actinomycetes</taxon>
        <taxon>Kitasatosporales</taxon>
        <taxon>Streptomycetaceae</taxon>
        <taxon>Streptomyces</taxon>
    </lineage>
</organism>
<protein>
    <recommendedName>
        <fullName evidence="5">Integral membrane protein</fullName>
    </recommendedName>
</protein>
<accession>A0ABV8HS66</accession>
<evidence type="ECO:0000313" key="3">
    <source>
        <dbReference type="EMBL" id="MFC4033808.1"/>
    </source>
</evidence>
<feature type="transmembrane region" description="Helical" evidence="2">
    <location>
        <begin position="34"/>
        <end position="54"/>
    </location>
</feature>
<comment type="caution">
    <text evidence="3">The sequence shown here is derived from an EMBL/GenBank/DDBJ whole genome shotgun (WGS) entry which is preliminary data.</text>
</comment>
<dbReference type="Proteomes" id="UP001595765">
    <property type="component" value="Unassembled WGS sequence"/>
</dbReference>
<proteinExistence type="predicted"/>
<reference evidence="4" key="1">
    <citation type="journal article" date="2019" name="Int. J. Syst. Evol. Microbiol.">
        <title>The Global Catalogue of Microorganisms (GCM) 10K type strain sequencing project: providing services to taxonomists for standard genome sequencing and annotation.</title>
        <authorList>
            <consortium name="The Broad Institute Genomics Platform"/>
            <consortium name="The Broad Institute Genome Sequencing Center for Infectious Disease"/>
            <person name="Wu L."/>
            <person name="Ma J."/>
        </authorList>
    </citation>
    <scope>NUCLEOTIDE SEQUENCE [LARGE SCALE GENOMIC DNA]</scope>
    <source>
        <strain evidence="4">CGMCC 4.7237</strain>
    </source>
</reference>
<feature type="transmembrane region" description="Helical" evidence="2">
    <location>
        <begin position="74"/>
        <end position="97"/>
    </location>
</feature>
<sequence length="152" mass="15492">MVGEVTGVARGGGPEAAGGPAALPGPSQRWRRRVLVAPGLVVLGVLLLIGTAVLDDRHGKRAGALCRQLPLPWSLFALAWAALLCGLAGAAACGLFFRAAARTGRRGTASWQGTLALCICVCGTLPLLFEAVAVYGVHAEAGEAFWSCAGQS</sequence>
<name>A0ABV8HS66_9ACTN</name>
<gene>
    <name evidence="3" type="ORF">ACFO3J_20330</name>
</gene>
<keyword evidence="2" id="KW-1133">Transmembrane helix</keyword>
<dbReference type="RefSeq" id="WP_386430927.1">
    <property type="nucleotide sequence ID" value="NZ_JBHSBB010000013.1"/>
</dbReference>
<keyword evidence="4" id="KW-1185">Reference proteome</keyword>
<evidence type="ECO:0000256" key="2">
    <source>
        <dbReference type="SAM" id="Phobius"/>
    </source>
</evidence>
<feature type="transmembrane region" description="Helical" evidence="2">
    <location>
        <begin position="109"/>
        <end position="129"/>
    </location>
</feature>
<dbReference type="EMBL" id="JBHSBB010000013">
    <property type="protein sequence ID" value="MFC4033808.1"/>
    <property type="molecule type" value="Genomic_DNA"/>
</dbReference>
<keyword evidence="2" id="KW-0812">Transmembrane</keyword>
<evidence type="ECO:0000313" key="4">
    <source>
        <dbReference type="Proteomes" id="UP001595765"/>
    </source>
</evidence>
<feature type="region of interest" description="Disordered" evidence="1">
    <location>
        <begin position="1"/>
        <end position="25"/>
    </location>
</feature>
<keyword evidence="2" id="KW-0472">Membrane</keyword>
<evidence type="ECO:0008006" key="5">
    <source>
        <dbReference type="Google" id="ProtNLM"/>
    </source>
</evidence>